<evidence type="ECO:0000313" key="1">
    <source>
        <dbReference type="EMBL" id="QOR58697.1"/>
    </source>
</evidence>
<keyword evidence="2" id="KW-1185">Reference proteome</keyword>
<sequence>MGEPEAYKALEEGYIRVDGKVYNMEKQPQGWCDGCCFYNMEVCPSIAKKVCCTGGVIFHERK</sequence>
<name>A0A7M1RW89_9CAUD</name>
<dbReference type="EMBL" id="MT774382">
    <property type="protein sequence ID" value="QOR58697.1"/>
    <property type="molecule type" value="Genomic_DNA"/>
</dbReference>
<dbReference type="GeneID" id="65129177"/>
<reference evidence="1 2" key="1">
    <citation type="submission" date="2020-07" db="EMBL/GenBank/DDBJ databases">
        <title>Taxonomic proposal: Crassvirales, a new order of highly abundant and diverse bacterial viruses.</title>
        <authorList>
            <person name="Shkoporov A.N."/>
            <person name="Stockdale S.R."/>
            <person name="Guerin E."/>
            <person name="Ross R.P."/>
            <person name="Hill C."/>
        </authorList>
    </citation>
    <scope>NUCLEOTIDE SEQUENCE [LARGE SCALE GENOMIC DNA]</scope>
</reference>
<dbReference type="KEGG" id="vg:65129177"/>
<evidence type="ECO:0000313" key="2">
    <source>
        <dbReference type="Proteomes" id="UP000593744"/>
    </source>
</evidence>
<accession>A0A7M1RW89</accession>
<protein>
    <submittedName>
        <fullName evidence="1">Uncharacterized protein</fullName>
    </submittedName>
</protein>
<dbReference type="Proteomes" id="UP000593744">
    <property type="component" value="Segment"/>
</dbReference>
<organism evidence="1 2">
    <name type="scientific">uncultured phage cr10_1</name>
    <dbReference type="NCBI Taxonomy" id="2772066"/>
    <lineage>
        <taxon>Viruses</taxon>
        <taxon>Duplodnaviria</taxon>
        <taxon>Heunggongvirae</taxon>
        <taxon>Uroviricota</taxon>
        <taxon>Caudoviricetes</taxon>
        <taxon>Crassvirales</taxon>
        <taxon>Suoliviridae</taxon>
        <taxon>Boorivirinae</taxon>
        <taxon>Canhaevirus</taxon>
        <taxon>Canhaevirus hiberniae</taxon>
    </lineage>
</organism>
<dbReference type="RefSeq" id="YP_010110855.1">
    <property type="nucleotide sequence ID" value="NC_055875.1"/>
</dbReference>
<proteinExistence type="predicted"/>